<evidence type="ECO:0000313" key="7">
    <source>
        <dbReference type="EMBL" id="OGY84184.1"/>
    </source>
</evidence>
<proteinExistence type="predicted"/>
<evidence type="ECO:0000256" key="6">
    <source>
        <dbReference type="SAM" id="Phobius"/>
    </source>
</evidence>
<dbReference type="PANTHER" id="PTHR37467">
    <property type="entry name" value="EXPORTED CALCIUM-BINDING GLYCOPROTEIN-RELATED"/>
    <property type="match status" value="1"/>
</dbReference>
<dbReference type="EMBL" id="MHKE01000011">
    <property type="protein sequence ID" value="OGY84184.1"/>
    <property type="molecule type" value="Genomic_DNA"/>
</dbReference>
<dbReference type="Proteomes" id="UP000179164">
    <property type="component" value="Unassembled WGS sequence"/>
</dbReference>
<protein>
    <submittedName>
        <fullName evidence="7">Uncharacterized protein</fullName>
    </submittedName>
</protein>
<comment type="subcellular location">
    <subcellularLocation>
        <location evidence="1">Secreted</location>
    </subcellularLocation>
</comment>
<keyword evidence="6" id="KW-0812">Transmembrane</keyword>
<dbReference type="Pfam" id="PF18884">
    <property type="entry name" value="TSP3_bac"/>
    <property type="match status" value="3"/>
</dbReference>
<gene>
    <name evidence="7" type="ORF">A2898_00845</name>
</gene>
<keyword evidence="6" id="KW-1133">Transmembrane helix</keyword>
<evidence type="ECO:0000256" key="5">
    <source>
        <dbReference type="SAM" id="MobiDB-lite"/>
    </source>
</evidence>
<dbReference type="AlphaFoldDB" id="A0A1G2B4R9"/>
<evidence type="ECO:0000313" key="8">
    <source>
        <dbReference type="Proteomes" id="UP000179164"/>
    </source>
</evidence>
<name>A0A1G2B4R9_9BACT</name>
<feature type="compositionally biased region" description="Basic and acidic residues" evidence="5">
    <location>
        <begin position="162"/>
        <end position="177"/>
    </location>
</feature>
<organism evidence="7 8">
    <name type="scientific">Candidatus Kerfeldbacteria bacterium RIFCSPLOWO2_01_FULL_48_11</name>
    <dbReference type="NCBI Taxonomy" id="1798543"/>
    <lineage>
        <taxon>Bacteria</taxon>
        <taxon>Candidatus Kerfeldiibacteriota</taxon>
    </lineage>
</organism>
<accession>A0A1G2B4R9</accession>
<keyword evidence="4" id="KW-0106">Calcium</keyword>
<feature type="region of interest" description="Disordered" evidence="5">
    <location>
        <begin position="154"/>
        <end position="205"/>
    </location>
</feature>
<keyword evidence="2" id="KW-0964">Secreted</keyword>
<evidence type="ECO:0000256" key="3">
    <source>
        <dbReference type="ARBA" id="ARBA00022729"/>
    </source>
</evidence>
<dbReference type="PANTHER" id="PTHR37467:SF1">
    <property type="entry name" value="EXPORTED CALCIUM-BINDING GLYCOPROTEIN"/>
    <property type="match status" value="1"/>
</dbReference>
<evidence type="ECO:0000256" key="1">
    <source>
        <dbReference type="ARBA" id="ARBA00004613"/>
    </source>
</evidence>
<reference evidence="7 8" key="1">
    <citation type="journal article" date="2016" name="Nat. Commun.">
        <title>Thousands of microbial genomes shed light on interconnected biogeochemical processes in an aquifer system.</title>
        <authorList>
            <person name="Anantharaman K."/>
            <person name="Brown C.T."/>
            <person name="Hug L.A."/>
            <person name="Sharon I."/>
            <person name="Castelle C.J."/>
            <person name="Probst A.J."/>
            <person name="Thomas B.C."/>
            <person name="Singh A."/>
            <person name="Wilkins M.J."/>
            <person name="Karaoz U."/>
            <person name="Brodie E.L."/>
            <person name="Williams K.H."/>
            <person name="Hubbard S.S."/>
            <person name="Banfield J.F."/>
        </authorList>
    </citation>
    <scope>NUCLEOTIDE SEQUENCE [LARGE SCALE GENOMIC DNA]</scope>
</reference>
<feature type="transmembrane region" description="Helical" evidence="6">
    <location>
        <begin position="6"/>
        <end position="26"/>
    </location>
</feature>
<sequence length="205" mass="21534">MNKNFFIGILVVLICAAIGVGAYFFFIQKEEPTLSNTNTKAEDINTIGTHVLTEAQKNELGISANVDATLEVIPSDTSPGATIRMLNVAPDPSAPVDSDGDGLSDIDEEKYGTDPNTIDTDGDIVTDNAEILAGLDPKKTDTLGDGQDDYVAISTTAEGEIDADKDGLSMKREKESGTDPLNPDSDGDGFTDGIEVDNGHNPLGA</sequence>
<comment type="caution">
    <text evidence="7">The sequence shown here is derived from an EMBL/GenBank/DDBJ whole genome shotgun (WGS) entry which is preliminary data.</text>
</comment>
<keyword evidence="3" id="KW-0732">Signal</keyword>
<dbReference type="InterPro" id="IPR059100">
    <property type="entry name" value="TSP3_bac"/>
</dbReference>
<evidence type="ECO:0000256" key="2">
    <source>
        <dbReference type="ARBA" id="ARBA00022525"/>
    </source>
</evidence>
<evidence type="ECO:0000256" key="4">
    <source>
        <dbReference type="ARBA" id="ARBA00022837"/>
    </source>
</evidence>
<dbReference type="InterPro" id="IPR053180">
    <property type="entry name" value="Ca-binding_acidic-repeat"/>
</dbReference>
<keyword evidence="6" id="KW-0472">Membrane</keyword>
<dbReference type="STRING" id="1798543.A2898_00845"/>